<evidence type="ECO:0000313" key="2">
    <source>
        <dbReference type="EMBL" id="QCI67554.1"/>
    </source>
</evidence>
<feature type="transmembrane region" description="Helical" evidence="1">
    <location>
        <begin position="144"/>
        <end position="170"/>
    </location>
</feature>
<dbReference type="EMBL" id="CP039690">
    <property type="protein sequence ID" value="QCI67554.1"/>
    <property type="molecule type" value="Genomic_DNA"/>
</dbReference>
<protein>
    <submittedName>
        <fullName evidence="2">Uncharacterized protein</fullName>
    </submittedName>
</protein>
<dbReference type="Proteomes" id="UP000298781">
    <property type="component" value="Chromosome"/>
</dbReference>
<keyword evidence="1" id="KW-0812">Transmembrane</keyword>
<evidence type="ECO:0000313" key="3">
    <source>
        <dbReference type="Proteomes" id="UP000298781"/>
    </source>
</evidence>
<organism evidence="2 3">
    <name type="scientific">Phreatobacter stygius</name>
    <dbReference type="NCBI Taxonomy" id="1940610"/>
    <lineage>
        <taxon>Bacteria</taxon>
        <taxon>Pseudomonadati</taxon>
        <taxon>Pseudomonadota</taxon>
        <taxon>Alphaproteobacteria</taxon>
        <taxon>Hyphomicrobiales</taxon>
        <taxon>Phreatobacteraceae</taxon>
        <taxon>Phreatobacter</taxon>
    </lineage>
</organism>
<gene>
    <name evidence="2" type="ORF">E8M01_27025</name>
</gene>
<dbReference type="OrthoDB" id="8202243at2"/>
<keyword evidence="3" id="KW-1185">Reference proteome</keyword>
<evidence type="ECO:0000256" key="1">
    <source>
        <dbReference type="SAM" id="Phobius"/>
    </source>
</evidence>
<sequence length="361" mass="39055">MNSGDTSSTTPSAPAAFGPGLDDIVLLPVVLVAVAARRLVRAALSLLMHLLDYLFPLLLQLMRFPLFTLRIVGDGLARLAQAIVGLLPLPGDRSQAWREALKQGWAWLRQRISYHAFEESVHHAFEAGMAWVFRNCKTLTPRTALLVIVAAVLWIPISFGAATAAHAVLIAKAATLPSWMQLLHGVATILAKSKLLVLPVYPAAWPQARQHPFVGALSRLCRQIADLPMMQKLGLRYRQTDSAMIKAFQTVRRTARSTGLAGLCRSASQVLRASAATVGAALGKAAAGLVHILSRAPLVGPVVTRYAEHYRSTHTAHPETISQRTKSFFDHWSVKFTAEYYEAREAAEAAAAGASPGGKAH</sequence>
<keyword evidence="1" id="KW-1133">Transmembrane helix</keyword>
<dbReference type="KEGG" id="pstg:E8M01_27025"/>
<proteinExistence type="predicted"/>
<dbReference type="RefSeq" id="WP_136962984.1">
    <property type="nucleotide sequence ID" value="NZ_CP039690.1"/>
</dbReference>
<dbReference type="AlphaFoldDB" id="A0A4D7B1S4"/>
<feature type="transmembrane region" description="Helical" evidence="1">
    <location>
        <begin position="16"/>
        <end position="36"/>
    </location>
</feature>
<keyword evidence="1" id="KW-0472">Membrane</keyword>
<accession>A0A4D7B1S4</accession>
<reference evidence="2 3" key="1">
    <citation type="submission" date="2019-04" db="EMBL/GenBank/DDBJ databases">
        <title>Phreatobacter aquaticus sp. nov.</title>
        <authorList>
            <person name="Choi A."/>
        </authorList>
    </citation>
    <scope>NUCLEOTIDE SEQUENCE [LARGE SCALE GENOMIC DNA]</scope>
    <source>
        <strain evidence="2 3">KCTC 52518</strain>
    </source>
</reference>
<name>A0A4D7B1S4_9HYPH</name>